<protein>
    <submittedName>
        <fullName evidence="1">SapC family protein</fullName>
    </submittedName>
</protein>
<organism evidence="1 2">
    <name type="scientific">Stenotrophomonas tumulicola</name>
    <dbReference type="NCBI Taxonomy" id="1685415"/>
    <lineage>
        <taxon>Bacteria</taxon>
        <taxon>Pseudomonadati</taxon>
        <taxon>Pseudomonadota</taxon>
        <taxon>Gammaproteobacteria</taxon>
        <taxon>Lysobacterales</taxon>
        <taxon>Lysobacteraceae</taxon>
        <taxon>Stenotrophomonas</taxon>
    </lineage>
</organism>
<dbReference type="AlphaFoldDB" id="A0A7W3FKG9"/>
<accession>A0A7W3FKG9</accession>
<name>A0A7W3FKG9_9GAMM</name>
<dbReference type="EMBL" id="JACGXS010000001">
    <property type="protein sequence ID" value="MBA8681164.1"/>
    <property type="molecule type" value="Genomic_DNA"/>
</dbReference>
<keyword evidence="2" id="KW-1185">Reference proteome</keyword>
<dbReference type="Proteomes" id="UP000547058">
    <property type="component" value="Unassembled WGS sequence"/>
</dbReference>
<proteinExistence type="predicted"/>
<dbReference type="InterPro" id="IPR010836">
    <property type="entry name" value="SapC"/>
</dbReference>
<dbReference type="Pfam" id="PF07277">
    <property type="entry name" value="SapC"/>
    <property type="match status" value="1"/>
</dbReference>
<comment type="caution">
    <text evidence="1">The sequence shown here is derived from an EMBL/GenBank/DDBJ whole genome shotgun (WGS) entry which is preliminary data.</text>
</comment>
<gene>
    <name evidence="1" type="ORF">H4O11_05025</name>
</gene>
<evidence type="ECO:0000313" key="1">
    <source>
        <dbReference type="EMBL" id="MBA8681164.1"/>
    </source>
</evidence>
<evidence type="ECO:0000313" key="2">
    <source>
        <dbReference type="Proteomes" id="UP000547058"/>
    </source>
</evidence>
<sequence length="247" mass="27381">MTTDNDTAPAAGTPLFYSRPVPLQSDAHADLRILPGRLQFAAKSNAIPLVVGEFAMALQSFPILFAGPAAVPMAALGITEDNLFIADGQWEEDTYVPAYVRRHPFIFIDTDGGKNFVLGIDEDSDRLVKGGEEGNPLFEDGKASEMVQQALEFCGRFTGEHEQTQAFSKALVEQDLLVVRNANVRLPNGREMTLQGFSVVDVEKFQKLPDAVVLDWHRKGWLALVHQHLMSLSRFSELTRRQALREA</sequence>
<reference evidence="1 2" key="1">
    <citation type="submission" date="2020-08" db="EMBL/GenBank/DDBJ databases">
        <title>Stenotrophomonas tumulicola JCM 30961.</title>
        <authorList>
            <person name="Deng Y."/>
        </authorList>
    </citation>
    <scope>NUCLEOTIDE SEQUENCE [LARGE SCALE GENOMIC DNA]</scope>
    <source>
        <strain evidence="1 2">JCM 30961</strain>
    </source>
</reference>
<dbReference type="RefSeq" id="WP_182338242.1">
    <property type="nucleotide sequence ID" value="NZ_JACGXS010000001.1"/>
</dbReference>